<protein>
    <recommendedName>
        <fullName evidence="3">CCHC-type domain-containing protein</fullName>
    </recommendedName>
</protein>
<evidence type="ECO:0000256" key="2">
    <source>
        <dbReference type="SAM" id="MobiDB-lite"/>
    </source>
</evidence>
<proteinExistence type="predicted"/>
<dbReference type="PROSITE" id="PS50158">
    <property type="entry name" value="ZF_CCHC"/>
    <property type="match status" value="1"/>
</dbReference>
<feature type="compositionally biased region" description="Low complexity" evidence="2">
    <location>
        <begin position="118"/>
        <end position="131"/>
    </location>
</feature>
<feature type="region of interest" description="Disordered" evidence="2">
    <location>
        <begin position="72"/>
        <end position="140"/>
    </location>
</feature>
<evidence type="ECO:0000259" key="3">
    <source>
        <dbReference type="PROSITE" id="PS50158"/>
    </source>
</evidence>
<keyword evidence="1" id="KW-0863">Zinc-finger</keyword>
<keyword evidence="1" id="KW-0862">Zinc</keyword>
<dbReference type="SUPFAM" id="SSF57756">
    <property type="entry name" value="Retrovirus zinc finger-like domains"/>
    <property type="match status" value="1"/>
</dbReference>
<organism evidence="4">
    <name type="scientific">Cacopsylla melanoneura</name>
    <dbReference type="NCBI Taxonomy" id="428564"/>
    <lineage>
        <taxon>Eukaryota</taxon>
        <taxon>Metazoa</taxon>
        <taxon>Ecdysozoa</taxon>
        <taxon>Arthropoda</taxon>
        <taxon>Hexapoda</taxon>
        <taxon>Insecta</taxon>
        <taxon>Pterygota</taxon>
        <taxon>Neoptera</taxon>
        <taxon>Paraneoptera</taxon>
        <taxon>Hemiptera</taxon>
        <taxon>Sternorrhyncha</taxon>
        <taxon>Psylloidea</taxon>
        <taxon>Psyllidae</taxon>
        <taxon>Psyllinae</taxon>
        <taxon>Cacopsylla</taxon>
    </lineage>
</organism>
<dbReference type="GO" id="GO:0008270">
    <property type="term" value="F:zinc ion binding"/>
    <property type="evidence" value="ECO:0007669"/>
    <property type="project" value="UniProtKB-KW"/>
</dbReference>
<dbReference type="EMBL" id="HBUF01425522">
    <property type="protein sequence ID" value="CAG6741346.1"/>
    <property type="molecule type" value="Transcribed_RNA"/>
</dbReference>
<feature type="compositionally biased region" description="Polar residues" evidence="2">
    <location>
        <begin position="94"/>
        <end position="112"/>
    </location>
</feature>
<reference evidence="4" key="1">
    <citation type="submission" date="2021-05" db="EMBL/GenBank/DDBJ databases">
        <authorList>
            <person name="Alioto T."/>
            <person name="Alioto T."/>
            <person name="Gomez Garrido J."/>
        </authorList>
    </citation>
    <scope>NUCLEOTIDE SEQUENCE</scope>
</reference>
<evidence type="ECO:0000256" key="1">
    <source>
        <dbReference type="PROSITE-ProRule" id="PRU00047"/>
    </source>
</evidence>
<dbReference type="AlphaFoldDB" id="A0A8D8Z7L5"/>
<accession>A0A8D8Z7L5</accession>
<dbReference type="GO" id="GO:0003676">
    <property type="term" value="F:nucleic acid binding"/>
    <property type="evidence" value="ECO:0007669"/>
    <property type="project" value="InterPro"/>
</dbReference>
<sequence length="190" mass="21978">MDPTEVSFEFIKRRLRNEDEKNNSTLVKNEHSVPAPVSFNASRNVVCHFCGKNGHFKRDCWHFNKHGRNFSGNKNFHKNQHFNNNEMRSKNDTNNRNQQMHSSNQWNNNSGKGSYVRNNSSGNKSFKGNYNFHSEKPEKPNHELASMNWRASSAGHQSKPPFGANLCEDSSDNEKSVSFYCGHVEETYYL</sequence>
<name>A0A8D8Z7L5_9HEMI</name>
<evidence type="ECO:0000313" key="4">
    <source>
        <dbReference type="EMBL" id="CAG6741346.1"/>
    </source>
</evidence>
<dbReference type="InterPro" id="IPR001878">
    <property type="entry name" value="Znf_CCHC"/>
</dbReference>
<dbReference type="InterPro" id="IPR036875">
    <property type="entry name" value="Znf_CCHC_sf"/>
</dbReference>
<keyword evidence="1" id="KW-0479">Metal-binding</keyword>
<feature type="domain" description="CCHC-type" evidence="3">
    <location>
        <begin position="47"/>
        <end position="60"/>
    </location>
</feature>